<evidence type="ECO:0000313" key="2">
    <source>
        <dbReference type="Proteomes" id="UP001590950"/>
    </source>
</evidence>
<accession>A0ABR3ZWH1</accession>
<name>A0ABR3ZWH1_9LECA</name>
<reference evidence="1 2" key="1">
    <citation type="submission" date="2024-09" db="EMBL/GenBank/DDBJ databases">
        <title>Rethinking Asexuality: The Enigmatic Case of Functional Sexual Genes in Lepraria (Stereocaulaceae).</title>
        <authorList>
            <person name="Doellman M."/>
            <person name="Sun Y."/>
            <person name="Barcenas-Pena A."/>
            <person name="Lumbsch H.T."/>
            <person name="Grewe F."/>
        </authorList>
    </citation>
    <scope>NUCLEOTIDE SEQUENCE [LARGE SCALE GENOMIC DNA]</scope>
    <source>
        <strain evidence="1 2">Mercado 3170</strain>
    </source>
</reference>
<dbReference type="EMBL" id="JBEFKJ010000038">
    <property type="protein sequence ID" value="KAL2037663.1"/>
    <property type="molecule type" value="Genomic_DNA"/>
</dbReference>
<proteinExistence type="predicted"/>
<keyword evidence="2" id="KW-1185">Reference proteome</keyword>
<organism evidence="1 2">
    <name type="scientific">Stereocaulon virgatum</name>
    <dbReference type="NCBI Taxonomy" id="373712"/>
    <lineage>
        <taxon>Eukaryota</taxon>
        <taxon>Fungi</taxon>
        <taxon>Dikarya</taxon>
        <taxon>Ascomycota</taxon>
        <taxon>Pezizomycotina</taxon>
        <taxon>Lecanoromycetes</taxon>
        <taxon>OSLEUM clade</taxon>
        <taxon>Lecanoromycetidae</taxon>
        <taxon>Lecanorales</taxon>
        <taxon>Lecanorineae</taxon>
        <taxon>Stereocaulaceae</taxon>
        <taxon>Stereocaulon</taxon>
    </lineage>
</organism>
<comment type="caution">
    <text evidence="1">The sequence shown here is derived from an EMBL/GenBank/DDBJ whole genome shotgun (WGS) entry which is preliminary data.</text>
</comment>
<protein>
    <submittedName>
        <fullName evidence="1">Uncharacterized protein</fullName>
    </submittedName>
</protein>
<gene>
    <name evidence="1" type="ORF">N7G274_009608</name>
</gene>
<evidence type="ECO:0000313" key="1">
    <source>
        <dbReference type="EMBL" id="KAL2037663.1"/>
    </source>
</evidence>
<sequence>MFLDNEFFFHLLRPRESHKKSICKRRRTFVETRPHIVCSLPLLASSSLPPIHHAYIPVLKLVCKSSSSSILTTASLRYIHPVILFGTVSIPSSLKISHTLNSCVLKSQLPPL</sequence>
<dbReference type="Proteomes" id="UP001590950">
    <property type="component" value="Unassembled WGS sequence"/>
</dbReference>